<dbReference type="Gene3D" id="1.10.506.10">
    <property type="entry name" value="GTPase Activation - p120gap, domain 1"/>
    <property type="match status" value="1"/>
</dbReference>
<dbReference type="PROSITE" id="PS50018">
    <property type="entry name" value="RAS_GTPASE_ACTIV_2"/>
    <property type="match status" value="1"/>
</dbReference>
<keyword evidence="5" id="KW-1185">Reference proteome</keyword>
<dbReference type="Pfam" id="PF00616">
    <property type="entry name" value="RasGAP"/>
    <property type="match status" value="1"/>
</dbReference>
<feature type="domain" description="Ras-GAP" evidence="3">
    <location>
        <begin position="423"/>
        <end position="626"/>
    </location>
</feature>
<evidence type="ECO:0000256" key="2">
    <source>
        <dbReference type="SAM" id="MobiDB-lite"/>
    </source>
</evidence>
<feature type="compositionally biased region" description="Polar residues" evidence="2">
    <location>
        <begin position="883"/>
        <end position="894"/>
    </location>
</feature>
<proteinExistence type="predicted"/>
<name>A0A5N5QSR9_9AGAM</name>
<evidence type="ECO:0000313" key="4">
    <source>
        <dbReference type="EMBL" id="KAB5594277.1"/>
    </source>
</evidence>
<feature type="region of interest" description="Disordered" evidence="2">
    <location>
        <begin position="225"/>
        <end position="251"/>
    </location>
</feature>
<evidence type="ECO:0000256" key="1">
    <source>
        <dbReference type="ARBA" id="ARBA00022468"/>
    </source>
</evidence>
<feature type="region of interest" description="Disordered" evidence="2">
    <location>
        <begin position="883"/>
        <end position="928"/>
    </location>
</feature>
<reference evidence="4 5" key="1">
    <citation type="journal article" date="2019" name="Fungal Biol. Biotechnol.">
        <title>Draft genome sequence of fastidious pathogen Ceratobasidium theobromae, which causes vascular-streak dieback in Theobroma cacao.</title>
        <authorList>
            <person name="Ali S.S."/>
            <person name="Asman A."/>
            <person name="Shao J."/>
            <person name="Firmansyah A.P."/>
            <person name="Susilo A.W."/>
            <person name="Rosmana A."/>
            <person name="McMahon P."/>
            <person name="Junaid M."/>
            <person name="Guest D."/>
            <person name="Kheng T.Y."/>
            <person name="Meinhardt L.W."/>
            <person name="Bailey B.A."/>
        </authorList>
    </citation>
    <scope>NUCLEOTIDE SEQUENCE [LARGE SCALE GENOMIC DNA]</scope>
    <source>
        <strain evidence="4 5">CT2</strain>
    </source>
</reference>
<dbReference type="InterPro" id="IPR039360">
    <property type="entry name" value="Ras_GTPase"/>
</dbReference>
<feature type="compositionally biased region" description="Low complexity" evidence="2">
    <location>
        <begin position="665"/>
        <end position="681"/>
    </location>
</feature>
<dbReference type="PANTHER" id="PTHR10194:SF60">
    <property type="entry name" value="RAS GTPASE-ACTIVATING PROTEIN RASKOL"/>
    <property type="match status" value="1"/>
</dbReference>
<feature type="region of interest" description="Disordered" evidence="2">
    <location>
        <begin position="33"/>
        <end position="88"/>
    </location>
</feature>
<dbReference type="PANTHER" id="PTHR10194">
    <property type="entry name" value="RAS GTPASE-ACTIVATING PROTEINS"/>
    <property type="match status" value="1"/>
</dbReference>
<feature type="compositionally biased region" description="Basic and acidic residues" evidence="2">
    <location>
        <begin position="46"/>
        <end position="68"/>
    </location>
</feature>
<dbReference type="AlphaFoldDB" id="A0A5N5QSR9"/>
<feature type="compositionally biased region" description="Polar residues" evidence="2">
    <location>
        <begin position="76"/>
        <end position="88"/>
    </location>
</feature>
<comment type="caution">
    <text evidence="4">The sequence shown here is derived from an EMBL/GenBank/DDBJ whole genome shotgun (WGS) entry which is preliminary data.</text>
</comment>
<dbReference type="SUPFAM" id="SSF48350">
    <property type="entry name" value="GTPase activation domain, GAP"/>
    <property type="match status" value="1"/>
</dbReference>
<protein>
    <submittedName>
        <fullName evidence="4">Ras GTPase-activating-like protein ngap</fullName>
    </submittedName>
</protein>
<sequence>MSTWETQRAQLRPSPQYQREFTCTEVDVFCGPGSKATMTLKKSRKDKRESHSSRGLLDDNPHKLKERPSWLGGISRQPSSNLSPSGSWRQVTCTLQDDASAGQASLRLYTEDQHLQHSVNVNALFGPNLRIVDPTLLSRRHVLAIYGHTPASAPASSSTGASTASCEPIYLAFRSRETLHAWLVLLRSFARPDIRPRLFPPSFPYPQAASYRIWRQLQVSIMGGRKLPTKGASDKMSSDESNPKDDKDRHRDKWEGLLEVAVNGATVGRTGYKFLPGPAWHAERVTVMDPDLGGGTWAGSGGADVDSAGANLDVGWSGGAPLSASALLEIRIWRAKPALFGLSTSHTSTVPIDLGPFRRGEPIKAWWPGYPRGNEQQDGELLLEVKFDEEIVLPLEAYHKMKEILARQNYFELWQNLTARIPIPTSASTHLISLALYHGTLASHLSALAYAEINSPRTSPSTLFRGNSLLTRVAESTMAMLGARGFLENSVGHIVRKMCRDKVVFDVGTGGSTAGMSATTGATEGADLMAHWLREMWKSIWRARNECPEELRQLFCDIRTYVEARWGSSNLHTDLKYQAISAFLFLRFFIPALLRPDQHSFIVGPPPEGVERSLKSLARALQSLANLNTNVQREEFMRNVKSFNEENVDAMIDYLLFVSTPSDRPTQSHSSHPPSGTPPHTRLTSEHQIVAALQARLPNMSPLQRESLPALPHMIDEARDLAAIASAVVRNVRTPREPARTINRETGPMNEALEGSDDERAGISNVDAGDEQNNGSVEVAAEVQSEAHQDMIRFIKACFDVQAEAMRRAMLPESSSGLRKHPRRRRRHKREDKPRPEERISISTSAPSVEEDSVDGREFGHMTTSFVSSVSGIGTDAGFESVTSQSDLISTQADPSAKSDIREPSQTNISGTAKRKRMFPRFMQGSRK</sequence>
<feature type="region of interest" description="Disordered" evidence="2">
    <location>
        <begin position="661"/>
        <end position="682"/>
    </location>
</feature>
<dbReference type="OrthoDB" id="775356at2759"/>
<evidence type="ECO:0000313" key="5">
    <source>
        <dbReference type="Proteomes" id="UP000383932"/>
    </source>
</evidence>
<dbReference type="EMBL" id="SSOP01000022">
    <property type="protein sequence ID" value="KAB5594277.1"/>
    <property type="molecule type" value="Genomic_DNA"/>
</dbReference>
<dbReference type="InterPro" id="IPR001936">
    <property type="entry name" value="RasGAP_dom"/>
</dbReference>
<dbReference type="SMART" id="SM00323">
    <property type="entry name" value="RasGAP"/>
    <property type="match status" value="1"/>
</dbReference>
<feature type="compositionally biased region" description="Basic and acidic residues" evidence="2">
    <location>
        <begin position="232"/>
        <end position="251"/>
    </location>
</feature>
<feature type="compositionally biased region" description="Basic and acidic residues" evidence="2">
    <location>
        <begin position="831"/>
        <end position="840"/>
    </location>
</feature>
<keyword evidence="1" id="KW-0343">GTPase activation</keyword>
<dbReference type="Proteomes" id="UP000383932">
    <property type="component" value="Unassembled WGS sequence"/>
</dbReference>
<feature type="region of interest" description="Disordered" evidence="2">
    <location>
        <begin position="810"/>
        <end position="854"/>
    </location>
</feature>
<feature type="compositionally biased region" description="Basic residues" evidence="2">
    <location>
        <begin position="818"/>
        <end position="830"/>
    </location>
</feature>
<gene>
    <name evidence="4" type="ORF">CTheo_2207</name>
</gene>
<accession>A0A5N5QSR9</accession>
<evidence type="ECO:0000259" key="3">
    <source>
        <dbReference type="PROSITE" id="PS50018"/>
    </source>
</evidence>
<dbReference type="GO" id="GO:0005096">
    <property type="term" value="F:GTPase activator activity"/>
    <property type="evidence" value="ECO:0007669"/>
    <property type="project" value="UniProtKB-KW"/>
</dbReference>
<dbReference type="InterPro" id="IPR008936">
    <property type="entry name" value="Rho_GTPase_activation_prot"/>
</dbReference>
<organism evidence="4 5">
    <name type="scientific">Ceratobasidium theobromae</name>
    <dbReference type="NCBI Taxonomy" id="1582974"/>
    <lineage>
        <taxon>Eukaryota</taxon>
        <taxon>Fungi</taxon>
        <taxon>Dikarya</taxon>
        <taxon>Basidiomycota</taxon>
        <taxon>Agaricomycotina</taxon>
        <taxon>Agaricomycetes</taxon>
        <taxon>Cantharellales</taxon>
        <taxon>Ceratobasidiaceae</taxon>
        <taxon>Ceratobasidium</taxon>
    </lineage>
</organism>